<name>A0AA40BYC7_9PEZI</name>
<evidence type="ECO:0000256" key="1">
    <source>
        <dbReference type="SAM" id="MobiDB-lite"/>
    </source>
</evidence>
<evidence type="ECO:0000313" key="2">
    <source>
        <dbReference type="EMBL" id="KAK0618034.1"/>
    </source>
</evidence>
<proteinExistence type="predicted"/>
<dbReference type="Proteomes" id="UP001174934">
    <property type="component" value="Unassembled WGS sequence"/>
</dbReference>
<comment type="caution">
    <text evidence="2">The sequence shown here is derived from an EMBL/GenBank/DDBJ whole genome shotgun (WGS) entry which is preliminary data.</text>
</comment>
<organism evidence="2 3">
    <name type="scientific">Bombardia bombarda</name>
    <dbReference type="NCBI Taxonomy" id="252184"/>
    <lineage>
        <taxon>Eukaryota</taxon>
        <taxon>Fungi</taxon>
        <taxon>Dikarya</taxon>
        <taxon>Ascomycota</taxon>
        <taxon>Pezizomycotina</taxon>
        <taxon>Sordariomycetes</taxon>
        <taxon>Sordariomycetidae</taxon>
        <taxon>Sordariales</taxon>
        <taxon>Lasiosphaeriaceae</taxon>
        <taxon>Bombardia</taxon>
    </lineage>
</organism>
<feature type="compositionally biased region" description="Basic and acidic residues" evidence="1">
    <location>
        <begin position="636"/>
        <end position="690"/>
    </location>
</feature>
<evidence type="ECO:0000313" key="3">
    <source>
        <dbReference type="Proteomes" id="UP001174934"/>
    </source>
</evidence>
<dbReference type="EMBL" id="JAULSR010000005">
    <property type="protein sequence ID" value="KAK0618034.1"/>
    <property type="molecule type" value="Genomic_DNA"/>
</dbReference>
<feature type="region of interest" description="Disordered" evidence="1">
    <location>
        <begin position="515"/>
        <end position="705"/>
    </location>
</feature>
<keyword evidence="3" id="KW-1185">Reference proteome</keyword>
<sequence>MHRETQPSQAVSCAEKIALLHVLSEATNSYPARINLPTPVKPTQILGRILSFDRESKLTSMLAFLSAVSDEHVVATCVEELPAGNGIHVRLAINKLGASFGNKVLDRIKQGLDNIFSLLSRANIDDSAVLKSQLLDSVIHMCQDRIMLRLGLQQSKIPQKRKTFLGSSIQQILKAVREHSYPKTFASDVDSFIRKINHLLELLNTFRTYPSKDKHLQMRNILVAASRISDTAGFARIFSELTPRELSQSIREGFVTRIRKIARYRECPSYLYKIAKETGLFKTYKVIPISLDESCFVRPPKPPTECSISGCISRFQAPVGKKTRKKMGEDLATKDNRFVSKVSQVLKESKIHAEVQIAAYYELHPTDKKPRVICSNKDACYLCHLFMHVHGKFHVPKTHGKLYHGWRLPNMPALNKVHARLNISLEAAIKSTYEAMVDPSKALPGSKGITAAESTISILSASMSSQESLVLPTLKRGTTKKSTVHGGPQLLLKGEVHTTIITEKEPLVETAITSEKGVKVSEDESKQESYVPVSESPTSQSRPSSPSVTHHQQYLDPIEEEPDDKAAEESNASPKFEPDEPDGEPQLSVEHEIPPQPEPEPDHLHMKPESKPEVEPELDPHYEHQDKNQLESQSQPEHKLHPESHSQADLKLEPAREESRPETPKTEEPRPETSRTETHRPQNYDPKPEPTAKANRHSDSIPYPDNTIALVRGQVHVSTIRLDTAAAAASSSSFEGHIPTYKTPLMMIYPEFELDLDRDQNSKIIEVRIQWLLPSSVESIPLEPGGIPIDVALIPDDRQMDTGRKRTVCLSNGEDHLVMMEIVDVSDESSGSGGSIVV</sequence>
<dbReference type="Pfam" id="PF14441">
    <property type="entry name" value="OTT_1508_deam"/>
    <property type="match status" value="1"/>
</dbReference>
<dbReference type="InterPro" id="IPR027796">
    <property type="entry name" value="OTT_1508_deam-like"/>
</dbReference>
<gene>
    <name evidence="2" type="ORF">B0T17DRAFT_321145</name>
</gene>
<feature type="compositionally biased region" description="Low complexity" evidence="1">
    <location>
        <begin position="534"/>
        <end position="547"/>
    </location>
</feature>
<reference evidence="2" key="1">
    <citation type="submission" date="2023-06" db="EMBL/GenBank/DDBJ databases">
        <title>Genome-scale phylogeny and comparative genomics of the fungal order Sordariales.</title>
        <authorList>
            <consortium name="Lawrence Berkeley National Laboratory"/>
            <person name="Hensen N."/>
            <person name="Bonometti L."/>
            <person name="Westerberg I."/>
            <person name="Brannstrom I.O."/>
            <person name="Guillou S."/>
            <person name="Cros-Aarteil S."/>
            <person name="Calhoun S."/>
            <person name="Haridas S."/>
            <person name="Kuo A."/>
            <person name="Mondo S."/>
            <person name="Pangilinan J."/>
            <person name="Riley R."/>
            <person name="LaButti K."/>
            <person name="Andreopoulos B."/>
            <person name="Lipzen A."/>
            <person name="Chen C."/>
            <person name="Yanf M."/>
            <person name="Daum C."/>
            <person name="Ng V."/>
            <person name="Clum A."/>
            <person name="Steindorff A."/>
            <person name="Ohm R."/>
            <person name="Martin F."/>
            <person name="Silar P."/>
            <person name="Natvig D."/>
            <person name="Lalanne C."/>
            <person name="Gautier V."/>
            <person name="Ament-velasquez S.L."/>
            <person name="Kruys A."/>
            <person name="Hutchinson M.I."/>
            <person name="Powell A.J."/>
            <person name="Barry K."/>
            <person name="Miller A.N."/>
            <person name="Grigoriev I.V."/>
            <person name="Debuchy R."/>
            <person name="Gladieux P."/>
            <person name="Thoren M.H."/>
            <person name="Johannesson H."/>
        </authorList>
    </citation>
    <scope>NUCLEOTIDE SEQUENCE</scope>
    <source>
        <strain evidence="2">SMH3391-2</strain>
    </source>
</reference>
<accession>A0AA40BYC7</accession>
<protein>
    <submittedName>
        <fullName evidence="2">Uncharacterized protein</fullName>
    </submittedName>
</protein>
<feature type="compositionally biased region" description="Basic and acidic residues" evidence="1">
    <location>
        <begin position="516"/>
        <end position="527"/>
    </location>
</feature>
<feature type="compositionally biased region" description="Basic and acidic residues" evidence="1">
    <location>
        <begin position="600"/>
        <end position="629"/>
    </location>
</feature>
<dbReference type="AlphaFoldDB" id="A0AA40BYC7"/>